<dbReference type="Proteomes" id="UP001310692">
    <property type="component" value="Unassembled WGS sequence"/>
</dbReference>
<dbReference type="InterPro" id="IPR018964">
    <property type="entry name" value="Phage_phiJL001_Gp84_C"/>
</dbReference>
<reference evidence="2 3" key="1">
    <citation type="submission" date="2024-01" db="EMBL/GenBank/DDBJ databases">
        <title>Hyphobacterium bacterium isolated from marine sediment.</title>
        <authorList>
            <person name="Zhao S."/>
        </authorList>
    </citation>
    <scope>NUCLEOTIDE SEQUENCE [LARGE SCALE GENOMIC DNA]</scope>
    <source>
        <strain evidence="2 3">Y60-23</strain>
    </source>
</reference>
<evidence type="ECO:0000259" key="1">
    <source>
        <dbReference type="Pfam" id="PF09356"/>
    </source>
</evidence>
<feature type="domain" description="Bacteriophage phiJL001 Gp84 C-terminal" evidence="1">
    <location>
        <begin position="197"/>
        <end position="277"/>
    </location>
</feature>
<dbReference type="RefSeq" id="WP_330196885.1">
    <property type="nucleotide sequence ID" value="NZ_JAZDRO010000005.1"/>
</dbReference>
<dbReference type="InterPro" id="IPR011928">
    <property type="entry name" value="Phage_phiJL001_Gp84"/>
</dbReference>
<protein>
    <submittedName>
        <fullName evidence="2">DUF2163 domain-containing protein</fullName>
    </submittedName>
</protein>
<dbReference type="NCBIfam" id="TIGR02218">
    <property type="entry name" value="phg_TIGR02218"/>
    <property type="match status" value="1"/>
</dbReference>
<comment type="caution">
    <text evidence="2">The sequence shown here is derived from an EMBL/GenBank/DDBJ whole genome shotgun (WGS) entry which is preliminary data.</text>
</comment>
<organism evidence="2 3">
    <name type="scientific">Hyphobacterium marinum</name>
    <dbReference type="NCBI Taxonomy" id="3116574"/>
    <lineage>
        <taxon>Bacteria</taxon>
        <taxon>Pseudomonadati</taxon>
        <taxon>Pseudomonadota</taxon>
        <taxon>Alphaproteobacteria</taxon>
        <taxon>Maricaulales</taxon>
        <taxon>Maricaulaceae</taxon>
        <taxon>Hyphobacterium</taxon>
    </lineage>
</organism>
<sequence length="298" mass="31420">MLTLPEEMQARLNAGTTTLCWCWRVTRADGTVFGFTEHDADLIVDGVTYRAATGFVPGDLDQAADFAAGQASIAGIFDAASLTEADLDKGLWDGAAVELFWVDWSDPSLFVRVWTGELGEVRRGKTAFEADLAGPARKLDRTMGRVYSRSCDAELGDARCGVDLDDPAFRAGATVTRIIHASAFEMSGLDGHAPPLFADGGLVWASGGNAGGSARVRVHRAAGAATVIELSQPPALPVEVGDTATLIAGCDKRLSTCRDVFGNTVNFRGCPFMPGNDALIAAPSTQHPRDGSSRGITE</sequence>
<dbReference type="Pfam" id="PF09356">
    <property type="entry name" value="Phage_BR0599"/>
    <property type="match status" value="1"/>
</dbReference>
<evidence type="ECO:0000313" key="3">
    <source>
        <dbReference type="Proteomes" id="UP001310692"/>
    </source>
</evidence>
<dbReference type="EMBL" id="JAZDRO010000005">
    <property type="protein sequence ID" value="MEE2567323.1"/>
    <property type="molecule type" value="Genomic_DNA"/>
</dbReference>
<accession>A0ABU7M0J7</accession>
<evidence type="ECO:0000313" key="2">
    <source>
        <dbReference type="EMBL" id="MEE2567323.1"/>
    </source>
</evidence>
<proteinExistence type="predicted"/>
<name>A0ABU7M0J7_9PROT</name>
<dbReference type="Pfam" id="PF09931">
    <property type="entry name" value="Phage_phiJL001_Gp84_N"/>
    <property type="match status" value="1"/>
</dbReference>
<keyword evidence="3" id="KW-1185">Reference proteome</keyword>
<gene>
    <name evidence="2" type="ORF">V0U35_11605</name>
</gene>